<keyword evidence="4" id="KW-1185">Reference proteome</keyword>
<evidence type="ECO:0000313" key="3">
    <source>
        <dbReference type="EMBL" id="MTD56586.1"/>
    </source>
</evidence>
<dbReference type="EMBL" id="WMBA01000036">
    <property type="protein sequence ID" value="MTD56586.1"/>
    <property type="molecule type" value="Genomic_DNA"/>
</dbReference>
<protein>
    <submittedName>
        <fullName evidence="3">Site-specific integrase</fullName>
    </submittedName>
</protein>
<dbReference type="InterPro" id="IPR011010">
    <property type="entry name" value="DNA_brk_join_enz"/>
</dbReference>
<name>A0A6N7Z896_9PSEU</name>
<organism evidence="3 4">
    <name type="scientific">Amycolatopsis pithecellobii</name>
    <dbReference type="NCBI Taxonomy" id="664692"/>
    <lineage>
        <taxon>Bacteria</taxon>
        <taxon>Bacillati</taxon>
        <taxon>Actinomycetota</taxon>
        <taxon>Actinomycetes</taxon>
        <taxon>Pseudonocardiales</taxon>
        <taxon>Pseudonocardiaceae</taxon>
        <taxon>Amycolatopsis</taxon>
    </lineage>
</organism>
<dbReference type="SUPFAM" id="SSF56349">
    <property type="entry name" value="DNA breaking-rejoining enzymes"/>
    <property type="match status" value="1"/>
</dbReference>
<dbReference type="Proteomes" id="UP000440096">
    <property type="component" value="Unassembled WGS sequence"/>
</dbReference>
<evidence type="ECO:0000256" key="1">
    <source>
        <dbReference type="ARBA" id="ARBA00023125"/>
    </source>
</evidence>
<accession>A0A6N7Z896</accession>
<comment type="caution">
    <text evidence="3">The sequence shown here is derived from an EMBL/GenBank/DDBJ whole genome shotgun (WGS) entry which is preliminary data.</text>
</comment>
<evidence type="ECO:0000313" key="4">
    <source>
        <dbReference type="Proteomes" id="UP000440096"/>
    </source>
</evidence>
<dbReference type="GO" id="GO:0006310">
    <property type="term" value="P:DNA recombination"/>
    <property type="evidence" value="ECO:0007669"/>
    <property type="project" value="UniProtKB-KW"/>
</dbReference>
<proteinExistence type="predicted"/>
<dbReference type="OrthoDB" id="4529782at2"/>
<evidence type="ECO:0000256" key="2">
    <source>
        <dbReference type="ARBA" id="ARBA00023172"/>
    </source>
</evidence>
<dbReference type="GO" id="GO:0015074">
    <property type="term" value="P:DNA integration"/>
    <property type="evidence" value="ECO:0007669"/>
    <property type="project" value="InterPro"/>
</dbReference>
<keyword evidence="2" id="KW-0233">DNA recombination</keyword>
<reference evidence="3 4" key="1">
    <citation type="submission" date="2019-11" db="EMBL/GenBank/DDBJ databases">
        <title>Draft genome of Amycolatopsis RM579.</title>
        <authorList>
            <person name="Duangmal K."/>
            <person name="Mingma R."/>
        </authorList>
    </citation>
    <scope>NUCLEOTIDE SEQUENCE [LARGE SCALE GENOMIC DNA]</scope>
    <source>
        <strain evidence="3 4">RM579</strain>
    </source>
</reference>
<dbReference type="RefSeq" id="WP_154758744.1">
    <property type="nucleotide sequence ID" value="NZ_WMBA01000036.1"/>
</dbReference>
<dbReference type="AlphaFoldDB" id="A0A6N7Z896"/>
<gene>
    <name evidence="3" type="ORF">GKO32_21830</name>
</gene>
<dbReference type="Gene3D" id="1.10.150.130">
    <property type="match status" value="1"/>
</dbReference>
<dbReference type="GO" id="GO:0003677">
    <property type="term" value="F:DNA binding"/>
    <property type="evidence" value="ECO:0007669"/>
    <property type="project" value="UniProtKB-KW"/>
</dbReference>
<sequence>MESDQRRCRFVDPRLAETTIDEWIRQWSDAHRVADITWATYDSHILPRWSGTSLGDIKRMGVKGWVNKTLRPNTADKSAQDILVLFSMILGEPVDEELIGANPCRKLRISFEDRPERPHAATDEVDALAGRMSPDIGPMVVTDACTGLRWGEIAGLQWIRTYLDDDPPHIDIDPKFGALHEVRGRVELGPPKTPASVRTVHLPPFLADELRAHREGNPDAQFVFTGANGGLHRRSNFRRRIWLPAQAGDEKKGWPPLNQELHFHDLSHTHKTWLIEDHWRLWSGGRAPHLLPKIRKACR</sequence>
<dbReference type="Gene3D" id="1.10.443.10">
    <property type="entry name" value="Intergrase catalytic core"/>
    <property type="match status" value="1"/>
</dbReference>
<keyword evidence="1" id="KW-0238">DNA-binding</keyword>
<dbReference type="InterPro" id="IPR010998">
    <property type="entry name" value="Integrase_recombinase_N"/>
</dbReference>
<dbReference type="InterPro" id="IPR013762">
    <property type="entry name" value="Integrase-like_cat_sf"/>
</dbReference>